<name>A0A2X2VWG7_CITKO</name>
<protein>
    <submittedName>
        <fullName evidence="1">Uncharacterized protein</fullName>
    </submittedName>
</protein>
<dbReference type="EMBL" id="UAVY01000004">
    <property type="protein sequence ID" value="SQB29931.1"/>
    <property type="molecule type" value="Genomic_DNA"/>
</dbReference>
<dbReference type="AlphaFoldDB" id="A0A2X2VWG7"/>
<dbReference type="Proteomes" id="UP000251584">
    <property type="component" value="Unassembled WGS sequence"/>
</dbReference>
<gene>
    <name evidence="1" type="ORF">NCTC10786_03514</name>
</gene>
<sequence length="114" mass="12364">MRVEARHPDGEWLPLSPAAPLPAPQTHYQWRWAPFNVASVDHPLTFSFSTGTLARSDELAQYGIIHDPHASSRLMIVEESEDTLALAEKVIAALTASAAGLIVVTPPRVASRGK</sequence>
<accession>A0A2X2VWG7</accession>
<evidence type="ECO:0000313" key="2">
    <source>
        <dbReference type="Proteomes" id="UP000251584"/>
    </source>
</evidence>
<organism evidence="1 2">
    <name type="scientific">Citrobacter koseri</name>
    <name type="common">Citrobacter diversus</name>
    <dbReference type="NCBI Taxonomy" id="545"/>
    <lineage>
        <taxon>Bacteria</taxon>
        <taxon>Pseudomonadati</taxon>
        <taxon>Pseudomonadota</taxon>
        <taxon>Gammaproteobacteria</taxon>
        <taxon>Enterobacterales</taxon>
        <taxon>Enterobacteriaceae</taxon>
        <taxon>Citrobacter</taxon>
    </lineage>
</organism>
<reference evidence="1 2" key="1">
    <citation type="submission" date="2018-06" db="EMBL/GenBank/DDBJ databases">
        <authorList>
            <consortium name="Pathogen Informatics"/>
            <person name="Doyle S."/>
        </authorList>
    </citation>
    <scope>NUCLEOTIDE SEQUENCE [LARGE SCALE GENOMIC DNA]</scope>
    <source>
        <strain evidence="1 2">NCTC10786</strain>
    </source>
</reference>
<evidence type="ECO:0000313" key="1">
    <source>
        <dbReference type="EMBL" id="SQB29931.1"/>
    </source>
</evidence>
<proteinExistence type="predicted"/>